<gene>
    <name evidence="7" type="ORF">ENJ61_00605</name>
</gene>
<dbReference type="Pfam" id="PF01988">
    <property type="entry name" value="VIT1"/>
    <property type="match status" value="2"/>
</dbReference>
<feature type="transmembrane region" description="Helical" evidence="5">
    <location>
        <begin position="299"/>
        <end position="321"/>
    </location>
</feature>
<organism evidence="7">
    <name type="scientific">Aquifex aeolicus</name>
    <dbReference type="NCBI Taxonomy" id="63363"/>
    <lineage>
        <taxon>Bacteria</taxon>
        <taxon>Pseudomonadati</taxon>
        <taxon>Aquificota</taxon>
        <taxon>Aquificia</taxon>
        <taxon>Aquificales</taxon>
        <taxon>Aquificaceae</taxon>
        <taxon>Aquifex</taxon>
    </lineage>
</organism>
<dbReference type="InterPro" id="IPR012347">
    <property type="entry name" value="Ferritin-like"/>
</dbReference>
<evidence type="ECO:0000256" key="5">
    <source>
        <dbReference type="SAM" id="Phobius"/>
    </source>
</evidence>
<keyword evidence="2 5" id="KW-0812">Transmembrane</keyword>
<dbReference type="GO" id="GO:0012505">
    <property type="term" value="C:endomembrane system"/>
    <property type="evidence" value="ECO:0007669"/>
    <property type="project" value="UniProtKB-SubCell"/>
</dbReference>
<dbReference type="Gene3D" id="1.20.1260.10">
    <property type="match status" value="1"/>
</dbReference>
<sequence length="325" mass="35501">MNSLVEFAVSFYVGEVRDYLLYSKLAERFRNSDVGAVLEETARTEREHALFWEEFLRRRGVEPPSPGGPPLLHLLLGRLLGIYLIPLLEMGETGAYTRYYRFLKEKGEELSEEEKEKLRSIILEELSHEDFFRRKVEALGLANVRDLVLGTNDGLVELLGVVVGLSAVYRDRPELVGISGVVVGLAGAISMGAGAFISVRSQRQVNEAVREKERILSDLRGAPFTEGVAPEENEIRSALLTGFAYLLGVVFPVSPFFLTDSSPVALLLSISLALVVLSGVGALVALASGLPFRRKITEMVAVAGFAAGVSYLLGALVRSLFGLDL</sequence>
<dbReference type="AlphaFoldDB" id="A0A7C5L5Y9"/>
<reference evidence="7" key="1">
    <citation type="journal article" date="2020" name="mSystems">
        <title>Genome- and Community-Level Interaction Insights into Carbon Utilization and Element Cycling Functions of Hydrothermarchaeota in Hydrothermal Sediment.</title>
        <authorList>
            <person name="Zhou Z."/>
            <person name="Liu Y."/>
            <person name="Xu W."/>
            <person name="Pan J."/>
            <person name="Luo Z.H."/>
            <person name="Li M."/>
        </authorList>
    </citation>
    <scope>NUCLEOTIDE SEQUENCE [LARGE SCALE GENOMIC DNA]</scope>
    <source>
        <strain evidence="7">HyVt-501</strain>
    </source>
</reference>
<dbReference type="SUPFAM" id="SSF47240">
    <property type="entry name" value="Ferritin-like"/>
    <property type="match status" value="1"/>
</dbReference>
<evidence type="ECO:0000256" key="4">
    <source>
        <dbReference type="ARBA" id="ARBA00023136"/>
    </source>
</evidence>
<dbReference type="GO" id="GO:0005384">
    <property type="term" value="F:manganese ion transmembrane transporter activity"/>
    <property type="evidence" value="ECO:0007669"/>
    <property type="project" value="InterPro"/>
</dbReference>
<dbReference type="GO" id="GO:0030026">
    <property type="term" value="P:intracellular manganese ion homeostasis"/>
    <property type="evidence" value="ECO:0007669"/>
    <property type="project" value="InterPro"/>
</dbReference>
<dbReference type="Pfam" id="PF02915">
    <property type="entry name" value="Rubrerythrin"/>
    <property type="match status" value="1"/>
</dbReference>
<dbReference type="GO" id="GO:0046872">
    <property type="term" value="F:metal ion binding"/>
    <property type="evidence" value="ECO:0007669"/>
    <property type="project" value="InterPro"/>
</dbReference>
<dbReference type="GO" id="GO:0016491">
    <property type="term" value="F:oxidoreductase activity"/>
    <property type="evidence" value="ECO:0007669"/>
    <property type="project" value="InterPro"/>
</dbReference>
<feature type="transmembrane region" description="Helical" evidence="5">
    <location>
        <begin position="175"/>
        <end position="197"/>
    </location>
</feature>
<dbReference type="PANTHER" id="PTHR31851">
    <property type="entry name" value="FE(2+)/MN(2+) TRANSPORTER PCL1"/>
    <property type="match status" value="1"/>
</dbReference>
<dbReference type="Proteomes" id="UP000885792">
    <property type="component" value="Unassembled WGS sequence"/>
</dbReference>
<dbReference type="EMBL" id="DRNB01000015">
    <property type="protein sequence ID" value="HHJ63386.1"/>
    <property type="molecule type" value="Genomic_DNA"/>
</dbReference>
<comment type="caution">
    <text evidence="7">The sequence shown here is derived from an EMBL/GenBank/DDBJ whole genome shotgun (WGS) entry which is preliminary data.</text>
</comment>
<name>A0A7C5L5Y9_AQUAO</name>
<dbReference type="InterPro" id="IPR008217">
    <property type="entry name" value="Ccc1_fam"/>
</dbReference>
<evidence type="ECO:0000256" key="1">
    <source>
        <dbReference type="ARBA" id="ARBA00004127"/>
    </source>
</evidence>
<keyword evidence="4 5" id="KW-0472">Membrane</keyword>
<proteinExistence type="predicted"/>
<feature type="domain" description="Rubrerythrin diiron-binding" evidence="6">
    <location>
        <begin position="13"/>
        <end position="134"/>
    </location>
</feature>
<feature type="transmembrane region" description="Helical" evidence="5">
    <location>
        <begin position="238"/>
        <end position="258"/>
    </location>
</feature>
<keyword evidence="3 5" id="KW-1133">Transmembrane helix</keyword>
<dbReference type="InterPro" id="IPR003251">
    <property type="entry name" value="Rr_diiron-bd_dom"/>
</dbReference>
<feature type="transmembrane region" description="Helical" evidence="5">
    <location>
        <begin position="264"/>
        <end position="287"/>
    </location>
</feature>
<dbReference type="InterPro" id="IPR009078">
    <property type="entry name" value="Ferritin-like_SF"/>
</dbReference>
<evidence type="ECO:0000259" key="6">
    <source>
        <dbReference type="Pfam" id="PF02915"/>
    </source>
</evidence>
<accession>A0A7C5L5Y9</accession>
<comment type="subcellular location">
    <subcellularLocation>
        <location evidence="1">Endomembrane system</location>
        <topology evidence="1">Multi-pass membrane protein</topology>
    </subcellularLocation>
</comment>
<evidence type="ECO:0000256" key="3">
    <source>
        <dbReference type="ARBA" id="ARBA00022989"/>
    </source>
</evidence>
<evidence type="ECO:0000256" key="2">
    <source>
        <dbReference type="ARBA" id="ARBA00022692"/>
    </source>
</evidence>
<evidence type="ECO:0000313" key="7">
    <source>
        <dbReference type="EMBL" id="HHJ63386.1"/>
    </source>
</evidence>
<protein>
    <submittedName>
        <fullName evidence="7">Rubrerythrin family protein</fullName>
    </submittedName>
</protein>